<evidence type="ECO:0000256" key="5">
    <source>
        <dbReference type="ARBA" id="ARBA00022847"/>
    </source>
</evidence>
<feature type="transmembrane region" description="Helical" evidence="8">
    <location>
        <begin position="12"/>
        <end position="29"/>
    </location>
</feature>
<dbReference type="Gene3D" id="1.10.3860.10">
    <property type="entry name" value="Sodium:dicarboxylate symporter"/>
    <property type="match status" value="1"/>
</dbReference>
<gene>
    <name evidence="9" type="primary">dctA</name>
    <name evidence="9" type="ORF">FPZ12_020780</name>
</gene>
<dbReference type="FunFam" id="1.10.3860.10:FF:000001">
    <property type="entry name" value="C4-dicarboxylate transport protein"/>
    <property type="match status" value="1"/>
</dbReference>
<feature type="transmembrane region" description="Helical" evidence="8">
    <location>
        <begin position="221"/>
        <end position="250"/>
    </location>
</feature>
<evidence type="ECO:0000256" key="2">
    <source>
        <dbReference type="ARBA" id="ARBA00022448"/>
    </source>
</evidence>
<dbReference type="GO" id="GO:0070778">
    <property type="term" value="P:L-aspartate transmembrane transport"/>
    <property type="evidence" value="ECO:0007669"/>
    <property type="project" value="TreeGrafter"/>
</dbReference>
<dbReference type="GO" id="GO:0015141">
    <property type="term" value="F:succinate transmembrane transporter activity"/>
    <property type="evidence" value="ECO:0007669"/>
    <property type="project" value="TreeGrafter"/>
</dbReference>
<comment type="caution">
    <text evidence="9">The sequence shown here is derived from an EMBL/GenBank/DDBJ whole genome shotgun (WGS) entry which is preliminary data.</text>
</comment>
<evidence type="ECO:0000256" key="4">
    <source>
        <dbReference type="ARBA" id="ARBA00022692"/>
    </source>
</evidence>
<sequence>MKLVAAVRPLYVQVLIAIVLAVVVGLIWPEFGAGLKPLGDAFVSILKVLIGPIIFFTVVQGLAQISNLGKLGRVVVKAFVYFEVVSTLALVIGLVIGNVLAPGSGLHASHEVTSQVAGYQQTAQKSGGIVGFLQDLIPDTFFSAFADGEILQILILSLAFGVAALLLGKKVPTTMKLITEGQQLFFKMLGFVMRLAPFGAFGAMCYTVSTYGSATLLSLFYFVLLVYATAIVFVVVVLGAISGFCGLSIFKIIRLIRDELVLVLGTSSSEVALPRLLAKLERAGCEKSVVGLVIPAGYSFNMDGTAIYMSLSVLFISHATDSPLSLGQQLALLAVLLFTSKGGAGVSGLGFVKLSATLQSVQTLPMGGLGLLIGVDRFMSEVRSLTNLVGNTVATIAIAKWEKSFDMAKFRSYYANPTLDEEPAEQEEPERVEAG</sequence>
<evidence type="ECO:0000256" key="8">
    <source>
        <dbReference type="SAM" id="Phobius"/>
    </source>
</evidence>
<dbReference type="Pfam" id="PF00375">
    <property type="entry name" value="SDF"/>
    <property type="match status" value="1"/>
</dbReference>
<dbReference type="NCBIfam" id="NF002461">
    <property type="entry name" value="PRK01663.1"/>
    <property type="match status" value="1"/>
</dbReference>
<feature type="transmembrane region" description="Helical" evidence="8">
    <location>
        <begin position="150"/>
        <end position="168"/>
    </location>
</feature>
<evidence type="ECO:0000256" key="1">
    <source>
        <dbReference type="ARBA" id="ARBA00004651"/>
    </source>
</evidence>
<comment type="subcellular location">
    <subcellularLocation>
        <location evidence="1">Cell membrane</location>
        <topology evidence="1">Multi-pass membrane protein</topology>
    </subcellularLocation>
</comment>
<evidence type="ECO:0000313" key="9">
    <source>
        <dbReference type="EMBL" id="KAA9159340.1"/>
    </source>
</evidence>
<keyword evidence="3" id="KW-1003">Cell membrane</keyword>
<feature type="transmembrane region" description="Helical" evidence="8">
    <location>
        <begin position="74"/>
        <end position="96"/>
    </location>
</feature>
<name>A0A5N0V533_9PSEU</name>
<dbReference type="InterPro" id="IPR036458">
    <property type="entry name" value="Na:dicarbo_symporter_sf"/>
</dbReference>
<proteinExistence type="predicted"/>
<feature type="transmembrane region" description="Helical" evidence="8">
    <location>
        <begin position="189"/>
        <end position="209"/>
    </location>
</feature>
<keyword evidence="2" id="KW-0813">Transport</keyword>
<protein>
    <submittedName>
        <fullName evidence="9">C4-dicarboxylate transporter DctA</fullName>
    </submittedName>
</protein>
<dbReference type="PANTHER" id="PTHR42865:SF1">
    <property type="entry name" value="AEROBIC C4-DICARBOXYLATE TRANSPORT PROTEIN"/>
    <property type="match status" value="1"/>
</dbReference>
<keyword evidence="6 8" id="KW-1133">Transmembrane helix</keyword>
<dbReference type="InterPro" id="IPR018107">
    <property type="entry name" value="Na-dicarboxylate_symporter_CS"/>
</dbReference>
<keyword evidence="10" id="KW-1185">Reference proteome</keyword>
<feature type="transmembrane region" description="Helical" evidence="8">
    <location>
        <begin position="41"/>
        <end position="62"/>
    </location>
</feature>
<evidence type="ECO:0000256" key="6">
    <source>
        <dbReference type="ARBA" id="ARBA00022989"/>
    </source>
</evidence>
<dbReference type="GO" id="GO:0015138">
    <property type="term" value="F:fumarate transmembrane transporter activity"/>
    <property type="evidence" value="ECO:0007669"/>
    <property type="project" value="TreeGrafter"/>
</dbReference>
<dbReference type="EMBL" id="VMNW02000030">
    <property type="protein sequence ID" value="KAA9159340.1"/>
    <property type="molecule type" value="Genomic_DNA"/>
</dbReference>
<keyword evidence="5" id="KW-0769">Symport</keyword>
<evidence type="ECO:0000256" key="7">
    <source>
        <dbReference type="ARBA" id="ARBA00023136"/>
    </source>
</evidence>
<evidence type="ECO:0000313" key="10">
    <source>
        <dbReference type="Proteomes" id="UP000319769"/>
    </source>
</evidence>
<organism evidence="9 10">
    <name type="scientific">Amycolatopsis acidicola</name>
    <dbReference type="NCBI Taxonomy" id="2596893"/>
    <lineage>
        <taxon>Bacteria</taxon>
        <taxon>Bacillati</taxon>
        <taxon>Actinomycetota</taxon>
        <taxon>Actinomycetes</taxon>
        <taxon>Pseudonocardiales</taxon>
        <taxon>Pseudonocardiaceae</taxon>
        <taxon>Amycolatopsis</taxon>
    </lineage>
</organism>
<keyword evidence="7 8" id="KW-0472">Membrane</keyword>
<reference evidence="9" key="1">
    <citation type="submission" date="2019-09" db="EMBL/GenBank/DDBJ databases">
        <authorList>
            <person name="Teo W.F.A."/>
            <person name="Duangmal K."/>
        </authorList>
    </citation>
    <scope>NUCLEOTIDE SEQUENCE [LARGE SCALE GENOMIC DNA]</scope>
    <source>
        <strain evidence="9">K81G1</strain>
    </source>
</reference>
<keyword evidence="4 8" id="KW-0812">Transmembrane</keyword>
<accession>A0A5N0V533</accession>
<dbReference type="RefSeq" id="WP_144747559.1">
    <property type="nucleotide sequence ID" value="NZ_VMNW02000030.1"/>
</dbReference>
<dbReference type="PROSITE" id="PS00714">
    <property type="entry name" value="NA_DICARBOXYL_SYMP_2"/>
    <property type="match status" value="1"/>
</dbReference>
<evidence type="ECO:0000256" key="3">
    <source>
        <dbReference type="ARBA" id="ARBA00022475"/>
    </source>
</evidence>
<dbReference type="PANTHER" id="PTHR42865">
    <property type="entry name" value="PROTON/GLUTAMATE-ASPARTATE SYMPORTER"/>
    <property type="match status" value="1"/>
</dbReference>
<dbReference type="Proteomes" id="UP000319769">
    <property type="component" value="Unassembled WGS sequence"/>
</dbReference>
<dbReference type="PRINTS" id="PR00173">
    <property type="entry name" value="EDTRNSPORT"/>
</dbReference>
<dbReference type="PROSITE" id="PS00713">
    <property type="entry name" value="NA_DICARBOXYL_SYMP_1"/>
    <property type="match status" value="1"/>
</dbReference>
<dbReference type="AlphaFoldDB" id="A0A5N0V533"/>
<dbReference type="GO" id="GO:0005886">
    <property type="term" value="C:plasma membrane"/>
    <property type="evidence" value="ECO:0007669"/>
    <property type="project" value="UniProtKB-SubCell"/>
</dbReference>
<dbReference type="SUPFAM" id="SSF118215">
    <property type="entry name" value="Proton glutamate symport protein"/>
    <property type="match status" value="1"/>
</dbReference>
<dbReference type="OrthoDB" id="9766690at2"/>
<dbReference type="GO" id="GO:0015366">
    <property type="term" value="F:malate:proton symporter activity"/>
    <property type="evidence" value="ECO:0007669"/>
    <property type="project" value="TreeGrafter"/>
</dbReference>
<dbReference type="InterPro" id="IPR001991">
    <property type="entry name" value="Na-dicarboxylate_symporter"/>
</dbReference>